<dbReference type="HOGENOM" id="CLU_646201_0_0_1"/>
<reference evidence="10 11" key="2">
    <citation type="journal article" date="2007" name="BMC Biol.">
        <title>A 100%-complete sequence reveals unusually simple genomic features in the hot-spring red alga Cyanidioschyzon merolae.</title>
        <authorList>
            <person name="Nozaki H."/>
            <person name="Takano H."/>
            <person name="Misumi O."/>
            <person name="Terasawa K."/>
            <person name="Matsuzaki M."/>
            <person name="Maruyama S."/>
            <person name="Nishida K."/>
            <person name="Yagisawa F."/>
            <person name="Yoshida Y."/>
            <person name="Fujiwara T."/>
            <person name="Takio S."/>
            <person name="Tamura K."/>
            <person name="Chung S.J."/>
            <person name="Nakamura S."/>
            <person name="Kuroiwa H."/>
            <person name="Tanaka K."/>
            <person name="Sato N."/>
            <person name="Kuroiwa T."/>
        </authorList>
    </citation>
    <scope>NUCLEOTIDE SEQUENCE [LARGE SCALE GENOMIC DNA]</scope>
    <source>
        <strain evidence="10 11">10D</strain>
    </source>
</reference>
<proteinExistence type="inferred from homology"/>
<dbReference type="KEGG" id="cme:CYME_CMA063C"/>
<keyword evidence="11" id="KW-1185">Reference proteome</keyword>
<feature type="domain" description="Peptidase S54 rhomboid" evidence="9">
    <location>
        <begin position="67"/>
        <end position="227"/>
    </location>
</feature>
<keyword evidence="5" id="KW-0378">Hydrolase</keyword>
<dbReference type="PANTHER" id="PTHR43066">
    <property type="entry name" value="RHOMBOID-RELATED PROTEIN"/>
    <property type="match status" value="1"/>
</dbReference>
<evidence type="ECO:0000259" key="9">
    <source>
        <dbReference type="Pfam" id="PF01694"/>
    </source>
</evidence>
<dbReference type="eggNOG" id="KOG2632">
    <property type="taxonomic scope" value="Eukaryota"/>
</dbReference>
<feature type="transmembrane region" description="Helical" evidence="8">
    <location>
        <begin position="104"/>
        <end position="133"/>
    </location>
</feature>
<dbReference type="GO" id="GO:0006508">
    <property type="term" value="P:proteolysis"/>
    <property type="evidence" value="ECO:0007669"/>
    <property type="project" value="UniProtKB-KW"/>
</dbReference>
<evidence type="ECO:0000256" key="3">
    <source>
        <dbReference type="ARBA" id="ARBA00022670"/>
    </source>
</evidence>
<reference evidence="10 11" key="1">
    <citation type="journal article" date="2004" name="Nature">
        <title>Genome sequence of the ultrasmall unicellular red alga Cyanidioschyzon merolae 10D.</title>
        <authorList>
            <person name="Matsuzaki M."/>
            <person name="Misumi O."/>
            <person name="Shin-i T."/>
            <person name="Maruyama S."/>
            <person name="Takahara M."/>
            <person name="Miyagishima S."/>
            <person name="Mori T."/>
            <person name="Nishida K."/>
            <person name="Yagisawa F."/>
            <person name="Nishida K."/>
            <person name="Yoshida Y."/>
            <person name="Nishimura Y."/>
            <person name="Nakao S."/>
            <person name="Kobayashi T."/>
            <person name="Momoyama Y."/>
            <person name="Higashiyama T."/>
            <person name="Minoda A."/>
            <person name="Sano M."/>
            <person name="Nomoto H."/>
            <person name="Oishi K."/>
            <person name="Hayashi H."/>
            <person name="Ohta F."/>
            <person name="Nishizaka S."/>
            <person name="Haga S."/>
            <person name="Miura S."/>
            <person name="Morishita T."/>
            <person name="Kabeya Y."/>
            <person name="Terasawa K."/>
            <person name="Suzuki Y."/>
            <person name="Ishii Y."/>
            <person name="Asakawa S."/>
            <person name="Takano H."/>
            <person name="Ohta N."/>
            <person name="Kuroiwa H."/>
            <person name="Tanaka K."/>
            <person name="Shimizu N."/>
            <person name="Sugano S."/>
            <person name="Sato N."/>
            <person name="Nozaki H."/>
            <person name="Ogasawara N."/>
            <person name="Kohara Y."/>
            <person name="Kuroiwa T."/>
        </authorList>
    </citation>
    <scope>NUCLEOTIDE SEQUENCE [LARGE SCALE GENOMIC DNA]</scope>
    <source>
        <strain evidence="10 11">10D</strain>
    </source>
</reference>
<dbReference type="SUPFAM" id="SSF144091">
    <property type="entry name" value="Rhomboid-like"/>
    <property type="match status" value="1"/>
</dbReference>
<evidence type="ECO:0000256" key="6">
    <source>
        <dbReference type="ARBA" id="ARBA00022989"/>
    </source>
</evidence>
<name>M1VE62_CYAM1</name>
<dbReference type="PANTHER" id="PTHR43066:SF1">
    <property type="entry name" value="RHOMBOID PROTEIN 2"/>
    <property type="match status" value="1"/>
</dbReference>
<keyword evidence="4 8" id="KW-0812">Transmembrane</keyword>
<feature type="transmembrane region" description="Helical" evidence="8">
    <location>
        <begin position="30"/>
        <end position="49"/>
    </location>
</feature>
<dbReference type="Gramene" id="CMA063CT">
    <property type="protein sequence ID" value="CMA063CT"/>
    <property type="gene ID" value="CMA063C"/>
</dbReference>
<sequence length="425" mass="46893">MSRTDNVGVSRTLNAAPVGAPNAAIPSMPFGNLLLVGSCTLLFLCQQALQIPLSAVCIDPELQISSNTYRLFTAPFFHVNLVHIFANMIVLLDIGPPLERRLGSFLFLFIVFLMICVSGVFRAILAMSVRVALTPFEMSTRAPLLPLLSYIRRQTHACAVGFSGVLFAFLVIHVHQFVATDILWILGVVPCPSRFYPLALLVLLQLMVPAVDLCGHLAGMLVGYTYVRGWLWPLLVQLIPGGFIRNLDEILGSRITVWAAKPSDEEGNIMRSNRFHPSTTATSFSSMFENGARFFESLLRRVLPSRRSSQTRMQNNLDESVESGIAAEVNTDRNQDVILYADTHETETQAPVEQLVRAGYQPNDAFEALAEVQGDVVAARLIIDTRLTAQLVEIGFDSTDIEHALHSGCPKTITAIVEWISSLEH</sequence>
<keyword evidence="6 8" id="KW-1133">Transmembrane helix</keyword>
<evidence type="ECO:0000313" key="10">
    <source>
        <dbReference type="EMBL" id="BAM78773.1"/>
    </source>
</evidence>
<comment type="similarity">
    <text evidence="2">Belongs to the peptidase S54 family.</text>
</comment>
<comment type="subcellular location">
    <subcellularLocation>
        <location evidence="1">Membrane</location>
        <topology evidence="1">Multi-pass membrane protein</topology>
    </subcellularLocation>
</comment>
<accession>M1VE62</accession>
<evidence type="ECO:0000256" key="2">
    <source>
        <dbReference type="ARBA" id="ARBA00009045"/>
    </source>
</evidence>
<evidence type="ECO:0000313" key="11">
    <source>
        <dbReference type="Proteomes" id="UP000007014"/>
    </source>
</evidence>
<evidence type="ECO:0000256" key="4">
    <source>
        <dbReference type="ARBA" id="ARBA00022692"/>
    </source>
</evidence>
<evidence type="ECO:0000256" key="1">
    <source>
        <dbReference type="ARBA" id="ARBA00004141"/>
    </source>
</evidence>
<dbReference type="Gene3D" id="1.20.1540.10">
    <property type="entry name" value="Rhomboid-like"/>
    <property type="match status" value="1"/>
</dbReference>
<evidence type="ECO:0000256" key="8">
    <source>
        <dbReference type="SAM" id="Phobius"/>
    </source>
</evidence>
<keyword evidence="7 8" id="KW-0472">Membrane</keyword>
<organism evidence="10 11">
    <name type="scientific">Cyanidioschyzon merolae (strain NIES-3377 / 10D)</name>
    <name type="common">Unicellular red alga</name>
    <dbReference type="NCBI Taxonomy" id="280699"/>
    <lineage>
        <taxon>Eukaryota</taxon>
        <taxon>Rhodophyta</taxon>
        <taxon>Bangiophyceae</taxon>
        <taxon>Cyanidiales</taxon>
        <taxon>Cyanidiaceae</taxon>
        <taxon>Cyanidioschyzon</taxon>
    </lineage>
</organism>
<protein>
    <recommendedName>
        <fullName evidence="9">Peptidase S54 rhomboid domain-containing protein</fullName>
    </recommendedName>
</protein>
<feature type="transmembrane region" description="Helical" evidence="8">
    <location>
        <begin position="69"/>
        <end position="92"/>
    </location>
</feature>
<dbReference type="GO" id="GO:0016020">
    <property type="term" value="C:membrane"/>
    <property type="evidence" value="ECO:0007669"/>
    <property type="project" value="UniProtKB-SubCell"/>
</dbReference>
<dbReference type="STRING" id="280699.M1VE62"/>
<evidence type="ECO:0000256" key="7">
    <source>
        <dbReference type="ARBA" id="ARBA00023136"/>
    </source>
</evidence>
<keyword evidence="3" id="KW-0645">Protease</keyword>
<gene>
    <name evidence="10" type="ORF">CYME_CMA063C</name>
</gene>
<dbReference type="OrthoDB" id="5986at2759"/>
<dbReference type="GeneID" id="16992208"/>
<dbReference type="InterPro" id="IPR035952">
    <property type="entry name" value="Rhomboid-like_sf"/>
</dbReference>
<dbReference type="Proteomes" id="UP000007014">
    <property type="component" value="Chromosome 1"/>
</dbReference>
<dbReference type="EMBL" id="AP006483">
    <property type="protein sequence ID" value="BAM78773.1"/>
    <property type="molecule type" value="Genomic_DNA"/>
</dbReference>
<dbReference type="RefSeq" id="XP_005535059.1">
    <property type="nucleotide sequence ID" value="XM_005535002.1"/>
</dbReference>
<evidence type="ECO:0000256" key="5">
    <source>
        <dbReference type="ARBA" id="ARBA00022801"/>
    </source>
</evidence>
<dbReference type="GO" id="GO:0004252">
    <property type="term" value="F:serine-type endopeptidase activity"/>
    <property type="evidence" value="ECO:0007669"/>
    <property type="project" value="InterPro"/>
</dbReference>
<dbReference type="InterPro" id="IPR022764">
    <property type="entry name" value="Peptidase_S54_rhomboid_dom"/>
</dbReference>
<dbReference type="AlphaFoldDB" id="M1VE62"/>
<feature type="transmembrane region" description="Helical" evidence="8">
    <location>
        <begin position="153"/>
        <end position="174"/>
    </location>
</feature>
<dbReference type="Pfam" id="PF01694">
    <property type="entry name" value="Rhomboid"/>
    <property type="match status" value="1"/>
</dbReference>